<dbReference type="Proteomes" id="UP000007646">
    <property type="component" value="Unassembled WGS sequence"/>
</dbReference>
<dbReference type="InterPro" id="IPR000504">
    <property type="entry name" value="RRM_dom"/>
</dbReference>
<accession>G3TU55</accession>
<dbReference type="InParanoid" id="G3TU55"/>
<sequence>MVTTHYSTYSQAAQQGYSAYTSPPTQGCAQTTQVFGQQSYGTYADVSYTQAQTTAVNWQITLYCSCCLHMYSQLVQRYGTDAYDTTTAVKTTTCLPSLQQPVATMPARPQDGSKPTERNQLQSSIQSNYSYPQVPGRYPTQTVTTSPPCPPTSYPSTQLTSYQSSYSHQNTYGHPSSFGEQSSYDQSAMGSCPPLVTLPAPITGSCSQAPSRYSQQNTNYWQQNSFQQDHPSSVGVFRQGPGGFFGQEENWSMSGPDNSRGRGEFGFEGISRGGWRGGCGIMDSTGEQDGFSKTRGPMDKEPDLDLSSPVDPDEDSYSSAIYVQELNDNVTLDDVSDFLNQCAVKINERTGQPMIHISLDKETGNPRGDATVSFEDTPTAKVAMEWFDGNKVPLTQKKPSMEGIQDGMSPCERGMLPPCDGGLESPGDHGGDRGGFPPREPWDPSGGGNIQPQHWRLECLQPESGDKDFAWRTECNQCKSSDSEGFL</sequence>
<feature type="region of interest" description="Disordered" evidence="5">
    <location>
        <begin position="100"/>
        <end position="185"/>
    </location>
</feature>
<name>G3TU55_LOXAF</name>
<reference evidence="7" key="2">
    <citation type="submission" date="2025-08" db="UniProtKB">
        <authorList>
            <consortium name="Ensembl"/>
        </authorList>
    </citation>
    <scope>IDENTIFICATION</scope>
    <source>
        <strain evidence="7">Isolate ISIS603380</strain>
    </source>
</reference>
<feature type="compositionally biased region" description="Basic and acidic residues" evidence="5">
    <location>
        <begin position="290"/>
        <end position="303"/>
    </location>
</feature>
<dbReference type="GO" id="GO:0003723">
    <property type="term" value="F:RNA binding"/>
    <property type="evidence" value="ECO:0007669"/>
    <property type="project" value="UniProtKB-UniRule"/>
</dbReference>
<dbReference type="GO" id="GO:0005634">
    <property type="term" value="C:nucleus"/>
    <property type="evidence" value="ECO:0007669"/>
    <property type="project" value="UniProtKB-SubCell"/>
</dbReference>
<dbReference type="Gene3D" id="3.30.70.330">
    <property type="match status" value="1"/>
</dbReference>
<evidence type="ECO:0000256" key="3">
    <source>
        <dbReference type="ARBA" id="ARBA00023242"/>
    </source>
</evidence>
<feature type="region of interest" description="Disordered" evidence="5">
    <location>
        <begin position="416"/>
        <end position="455"/>
    </location>
</feature>
<feature type="compositionally biased region" description="Polar residues" evidence="5">
    <location>
        <begin position="170"/>
        <end position="185"/>
    </location>
</feature>
<dbReference type="HOGENOM" id="CLU_025609_1_1_1"/>
<dbReference type="SUPFAM" id="SSF54928">
    <property type="entry name" value="RNA-binding domain, RBD"/>
    <property type="match status" value="1"/>
</dbReference>
<feature type="domain" description="RRM" evidence="6">
    <location>
        <begin position="319"/>
        <end position="406"/>
    </location>
</feature>
<evidence type="ECO:0000259" key="6">
    <source>
        <dbReference type="PROSITE" id="PS50102"/>
    </source>
</evidence>
<comment type="subcellular location">
    <subcellularLocation>
        <location evidence="1">Nucleus</location>
    </subcellularLocation>
</comment>
<dbReference type="InterPro" id="IPR034870">
    <property type="entry name" value="TET_fam"/>
</dbReference>
<feature type="compositionally biased region" description="Polar residues" evidence="5">
    <location>
        <begin position="118"/>
        <end position="131"/>
    </location>
</feature>
<keyword evidence="8" id="KW-1185">Reference proteome</keyword>
<reference evidence="7 8" key="1">
    <citation type="submission" date="2009-06" db="EMBL/GenBank/DDBJ databases">
        <title>The Genome Sequence of Loxodonta africana (African elephant).</title>
        <authorList>
            <person name="Di Palma F."/>
            <person name="Heiman D."/>
            <person name="Young S."/>
            <person name="Johnson J."/>
            <person name="Lander E.S."/>
            <person name="Lindblad-Toh K."/>
        </authorList>
    </citation>
    <scope>NUCLEOTIDE SEQUENCE [LARGE SCALE GENOMIC DNA]</scope>
    <source>
        <strain evidence="7 8">Isolate ISIS603380</strain>
    </source>
</reference>
<dbReference type="InterPro" id="IPR035979">
    <property type="entry name" value="RBD_domain_sf"/>
</dbReference>
<protein>
    <recommendedName>
        <fullName evidence="6">RRM domain-containing protein</fullName>
    </recommendedName>
</protein>
<dbReference type="STRING" id="9785.ENSLAFP00000019113"/>
<dbReference type="InterPro" id="IPR012677">
    <property type="entry name" value="Nucleotide-bd_a/b_plait_sf"/>
</dbReference>
<proteinExistence type="predicted"/>
<keyword evidence="3" id="KW-0539">Nucleus</keyword>
<dbReference type="GO" id="GO:0006355">
    <property type="term" value="P:regulation of DNA-templated transcription"/>
    <property type="evidence" value="ECO:0007669"/>
    <property type="project" value="InterPro"/>
</dbReference>
<dbReference type="eggNOG" id="KOG1995">
    <property type="taxonomic scope" value="Eukaryota"/>
</dbReference>
<evidence type="ECO:0000256" key="1">
    <source>
        <dbReference type="ARBA" id="ARBA00004123"/>
    </source>
</evidence>
<organism evidence="7 8">
    <name type="scientific">Loxodonta africana</name>
    <name type="common">African elephant</name>
    <dbReference type="NCBI Taxonomy" id="9785"/>
    <lineage>
        <taxon>Eukaryota</taxon>
        <taxon>Metazoa</taxon>
        <taxon>Chordata</taxon>
        <taxon>Craniata</taxon>
        <taxon>Vertebrata</taxon>
        <taxon>Euteleostomi</taxon>
        <taxon>Mammalia</taxon>
        <taxon>Eutheria</taxon>
        <taxon>Afrotheria</taxon>
        <taxon>Proboscidea</taxon>
        <taxon>Elephantidae</taxon>
        <taxon>Loxodonta</taxon>
    </lineage>
</organism>
<feature type="region of interest" description="Disordered" evidence="5">
    <location>
        <begin position="285"/>
        <end position="315"/>
    </location>
</feature>
<dbReference type="PROSITE" id="PS50102">
    <property type="entry name" value="RRM"/>
    <property type="match status" value="1"/>
</dbReference>
<reference evidence="7" key="3">
    <citation type="submission" date="2025-09" db="UniProtKB">
        <authorList>
            <consortium name="Ensembl"/>
        </authorList>
    </citation>
    <scope>IDENTIFICATION</scope>
    <source>
        <strain evidence="7">Isolate ISIS603380</strain>
    </source>
</reference>
<evidence type="ECO:0000313" key="7">
    <source>
        <dbReference type="Ensembl" id="ENSLAFP00000019113.1"/>
    </source>
</evidence>
<evidence type="ECO:0000256" key="5">
    <source>
        <dbReference type="SAM" id="MobiDB-lite"/>
    </source>
</evidence>
<dbReference type="Ensembl" id="ENSLAFT00000034697.1">
    <property type="protein sequence ID" value="ENSLAFP00000019113.1"/>
    <property type="gene ID" value="ENSLAFG00000027773.1"/>
</dbReference>
<keyword evidence="2 4" id="KW-0694">RNA-binding</keyword>
<evidence type="ECO:0000313" key="8">
    <source>
        <dbReference type="Proteomes" id="UP000007646"/>
    </source>
</evidence>
<evidence type="ECO:0000256" key="4">
    <source>
        <dbReference type="PROSITE-ProRule" id="PRU00176"/>
    </source>
</evidence>
<dbReference type="AlphaFoldDB" id="G3TU55"/>
<dbReference type="GeneTree" id="ENSGT00940000154191"/>
<feature type="compositionally biased region" description="Low complexity" evidence="5">
    <location>
        <begin position="154"/>
        <end position="169"/>
    </location>
</feature>
<dbReference type="PANTHER" id="PTHR23238">
    <property type="entry name" value="RNA BINDING PROTEIN"/>
    <property type="match status" value="1"/>
</dbReference>
<evidence type="ECO:0000256" key="2">
    <source>
        <dbReference type="ARBA" id="ARBA00022884"/>
    </source>
</evidence>